<dbReference type="HOGENOM" id="CLU_906643_0_0_1"/>
<evidence type="ECO:0000256" key="1">
    <source>
        <dbReference type="SAM" id="MobiDB-lite"/>
    </source>
</evidence>
<evidence type="ECO:0000313" key="2">
    <source>
        <dbReference type="EMBL" id="KIJ41597.1"/>
    </source>
</evidence>
<accession>A0A0C9VJ47</accession>
<organism evidence="2 3">
    <name type="scientific">Sphaerobolus stellatus (strain SS14)</name>
    <dbReference type="NCBI Taxonomy" id="990650"/>
    <lineage>
        <taxon>Eukaryota</taxon>
        <taxon>Fungi</taxon>
        <taxon>Dikarya</taxon>
        <taxon>Basidiomycota</taxon>
        <taxon>Agaricomycotina</taxon>
        <taxon>Agaricomycetes</taxon>
        <taxon>Phallomycetidae</taxon>
        <taxon>Geastrales</taxon>
        <taxon>Sphaerobolaceae</taxon>
        <taxon>Sphaerobolus</taxon>
    </lineage>
</organism>
<evidence type="ECO:0000313" key="3">
    <source>
        <dbReference type="Proteomes" id="UP000054279"/>
    </source>
</evidence>
<name>A0A0C9VJ47_SPHS4</name>
<protein>
    <submittedName>
        <fullName evidence="2">Uncharacterized protein</fullName>
    </submittedName>
</protein>
<feature type="region of interest" description="Disordered" evidence="1">
    <location>
        <begin position="284"/>
        <end position="307"/>
    </location>
</feature>
<dbReference type="OrthoDB" id="3246731at2759"/>
<sequence length="307" mass="34459">MAGYCAYEPMKALHKLTPSDHLKHCFRYCFSHFTHHVREFHGEAEEKVCTCMMTLASSEELPAPVYDSVVSTILSGGKKAVDWFKDKEAADGWALAAIYHPKSKIPLYIWKAAPSTSNGNEQAHRNINRDGTKLSVVAALQFGQGVDYHQLESIDLLISHGISHRDQVQTYFTDPAMHCFKVVFAVQRQTIEKKDSELEKVYLQLSKLQEDSAKQSLGLKCALENGENSDKIEHAVKKLKAMETRYTEAYSTLPALQGQSSRRVQLPALIKPSQLVDPSVFRVQAPMQQPQSSSSSSSFPPNHYIYP</sequence>
<proteinExistence type="predicted"/>
<keyword evidence="3" id="KW-1185">Reference proteome</keyword>
<reference evidence="2 3" key="1">
    <citation type="submission" date="2014-06" db="EMBL/GenBank/DDBJ databases">
        <title>Evolutionary Origins and Diversification of the Mycorrhizal Mutualists.</title>
        <authorList>
            <consortium name="DOE Joint Genome Institute"/>
            <consortium name="Mycorrhizal Genomics Consortium"/>
            <person name="Kohler A."/>
            <person name="Kuo A."/>
            <person name="Nagy L.G."/>
            <person name="Floudas D."/>
            <person name="Copeland A."/>
            <person name="Barry K.W."/>
            <person name="Cichocki N."/>
            <person name="Veneault-Fourrey C."/>
            <person name="LaButti K."/>
            <person name="Lindquist E.A."/>
            <person name="Lipzen A."/>
            <person name="Lundell T."/>
            <person name="Morin E."/>
            <person name="Murat C."/>
            <person name="Riley R."/>
            <person name="Ohm R."/>
            <person name="Sun H."/>
            <person name="Tunlid A."/>
            <person name="Henrissat B."/>
            <person name="Grigoriev I.V."/>
            <person name="Hibbett D.S."/>
            <person name="Martin F."/>
        </authorList>
    </citation>
    <scope>NUCLEOTIDE SEQUENCE [LARGE SCALE GENOMIC DNA]</scope>
    <source>
        <strain evidence="2 3">SS14</strain>
    </source>
</reference>
<gene>
    <name evidence="2" type="ORF">M422DRAFT_255518</name>
</gene>
<dbReference type="EMBL" id="KN837136">
    <property type="protein sequence ID" value="KIJ41597.1"/>
    <property type="molecule type" value="Genomic_DNA"/>
</dbReference>
<dbReference type="Proteomes" id="UP000054279">
    <property type="component" value="Unassembled WGS sequence"/>
</dbReference>
<dbReference type="AlphaFoldDB" id="A0A0C9VJ47"/>